<dbReference type="AlphaFoldDB" id="A0A168QA17"/>
<accession>A0A168QA17</accession>
<dbReference type="OrthoDB" id="10251508at2759"/>
<dbReference type="EMBL" id="AMYB01000001">
    <property type="protein sequence ID" value="OAD08935.1"/>
    <property type="molecule type" value="Genomic_DNA"/>
</dbReference>
<dbReference type="Proteomes" id="UP000077051">
    <property type="component" value="Unassembled WGS sequence"/>
</dbReference>
<dbReference type="Pfam" id="PF08495">
    <property type="entry name" value="FIST"/>
    <property type="match status" value="1"/>
</dbReference>
<proteinExistence type="predicted"/>
<feature type="domain" description="FIST" evidence="1">
    <location>
        <begin position="141"/>
        <end position="270"/>
    </location>
</feature>
<gene>
    <name evidence="2" type="ORF">MUCCIDRAFT_182647</name>
</gene>
<evidence type="ECO:0000313" key="2">
    <source>
        <dbReference type="EMBL" id="OAD08935.1"/>
    </source>
</evidence>
<comment type="caution">
    <text evidence="2">The sequence shown here is derived from an EMBL/GenBank/DDBJ whole genome shotgun (WGS) entry which is preliminary data.</text>
</comment>
<keyword evidence="3" id="KW-1185">Reference proteome</keyword>
<dbReference type="InterPro" id="IPR013702">
    <property type="entry name" value="FIST_domain_N"/>
</dbReference>
<evidence type="ECO:0000313" key="3">
    <source>
        <dbReference type="Proteomes" id="UP000077051"/>
    </source>
</evidence>
<protein>
    <recommendedName>
        <fullName evidence="1">FIST domain-containing protein</fullName>
    </recommendedName>
</protein>
<name>A0A168QA17_MUCCL</name>
<sequence length="424" mass="46294">MLSAITRKCLAKAPQHSRSYWTKLTTTGATIEECVQASLDTLNQKKPDVCVVLASKSYTLGHYRKLTQDLHAKLEPKYLIGGVVDRVPQVNHGISLLLGFDEDIVPFTINDSQDRLKIRSTSVGRWGRVEDTERIKYQSEHIDKVGLENFGSVSTPVQAYQLPPGLENKPSFVFTVSDNEPDQLLQTLDHHYPDVAKVGIIGASTPFVTGEPYTLFNSDGAIMGSGIVGFASYTKSETAHNVKVTHAAMEKMGDPCKITRCRGNIILDLDEGGATGLLLRLIQGGPKLSKDEEFYLGIYPPGKDEHAEQDATVSRITSGDPSRGNMSVDTTADLQVGQVVQFMRKKNLEFSNVSSDPIGENEIVFGVSGKDYTIDALPVKIPDEANVVPDVFGAVSENGVIVGRSNIPTEVLDVPYSKVTFHLE</sequence>
<organism evidence="2 3">
    <name type="scientific">Mucor lusitanicus CBS 277.49</name>
    <dbReference type="NCBI Taxonomy" id="747725"/>
    <lineage>
        <taxon>Eukaryota</taxon>
        <taxon>Fungi</taxon>
        <taxon>Fungi incertae sedis</taxon>
        <taxon>Mucoromycota</taxon>
        <taxon>Mucoromycotina</taxon>
        <taxon>Mucoromycetes</taxon>
        <taxon>Mucorales</taxon>
        <taxon>Mucorineae</taxon>
        <taxon>Mucoraceae</taxon>
        <taxon>Mucor</taxon>
    </lineage>
</organism>
<dbReference type="VEuPathDB" id="FungiDB:MUCCIDRAFT_182647"/>
<evidence type="ECO:0000259" key="1">
    <source>
        <dbReference type="Pfam" id="PF08495"/>
    </source>
</evidence>
<reference evidence="2 3" key="1">
    <citation type="submission" date="2015-06" db="EMBL/GenBank/DDBJ databases">
        <title>Expansion of signal transduction pathways in fungi by whole-genome duplication.</title>
        <authorList>
            <consortium name="DOE Joint Genome Institute"/>
            <person name="Corrochano L.M."/>
            <person name="Kuo A."/>
            <person name="Marcet-Houben M."/>
            <person name="Polaino S."/>
            <person name="Salamov A."/>
            <person name="Villalobos J.M."/>
            <person name="Alvarez M.I."/>
            <person name="Avalos J."/>
            <person name="Benito E.P."/>
            <person name="Benoit I."/>
            <person name="Burger G."/>
            <person name="Camino L.P."/>
            <person name="Canovas D."/>
            <person name="Cerda-Olmedo E."/>
            <person name="Cheng J.-F."/>
            <person name="Dominguez A."/>
            <person name="Elias M."/>
            <person name="Eslava A.P."/>
            <person name="Glaser F."/>
            <person name="Grimwood J."/>
            <person name="Gutierrez G."/>
            <person name="Heitman J."/>
            <person name="Henrissat B."/>
            <person name="Iturriaga E.A."/>
            <person name="Lang B.F."/>
            <person name="Lavin J.L."/>
            <person name="Lee S."/>
            <person name="Li W."/>
            <person name="Lindquist E."/>
            <person name="Lopez-Garcia S."/>
            <person name="Luque E.M."/>
            <person name="Marcos A.T."/>
            <person name="Martin J."/>
            <person name="Mccluskey K."/>
            <person name="Medina H.R."/>
            <person name="Miralles-Duran A."/>
            <person name="Miyazaki A."/>
            <person name="Munoz-Torres E."/>
            <person name="Oguiza J.A."/>
            <person name="Ohm R."/>
            <person name="Olmedo M."/>
            <person name="Orejas M."/>
            <person name="Ortiz-Castellanos L."/>
            <person name="Pisabarro A.G."/>
            <person name="Rodriguez-Romero J."/>
            <person name="Ruiz-Herrera J."/>
            <person name="Ruiz-Vazquez R."/>
            <person name="Sanz C."/>
            <person name="Schackwitz W."/>
            <person name="Schmutz J."/>
            <person name="Shahriari M."/>
            <person name="Shelest E."/>
            <person name="Silva-Franco F."/>
            <person name="Soanes D."/>
            <person name="Syed K."/>
            <person name="Tagua V.G."/>
            <person name="Talbot N.J."/>
            <person name="Thon M."/>
            <person name="De Vries R.P."/>
            <person name="Wiebenga A."/>
            <person name="Yadav J.S."/>
            <person name="Braun E.L."/>
            <person name="Baker S."/>
            <person name="Garre V."/>
            <person name="Horwitz B."/>
            <person name="Torres-Martinez S."/>
            <person name="Idnurm A."/>
            <person name="Herrera-Estrella A."/>
            <person name="Gabaldon T."/>
            <person name="Grigoriev I.V."/>
        </authorList>
    </citation>
    <scope>NUCLEOTIDE SEQUENCE [LARGE SCALE GENOMIC DNA]</scope>
    <source>
        <strain evidence="2 3">CBS 277.49</strain>
    </source>
</reference>